<protein>
    <submittedName>
        <fullName evidence="1">Uncharacterized protein</fullName>
    </submittedName>
</protein>
<dbReference type="Proteomes" id="UP000605846">
    <property type="component" value="Unassembled WGS sequence"/>
</dbReference>
<reference evidence="1" key="1">
    <citation type="submission" date="2020-01" db="EMBL/GenBank/DDBJ databases">
        <title>Genome Sequencing of Three Apophysomyces-Like Fungal Strains Confirms a Novel Fungal Genus in the Mucoromycota with divergent Burkholderia-like Endosymbiotic Bacteria.</title>
        <authorList>
            <person name="Stajich J.E."/>
            <person name="Macias A.M."/>
            <person name="Carter-House D."/>
            <person name="Lovett B."/>
            <person name="Kasson L.R."/>
            <person name="Berry K."/>
            <person name="Grigoriev I."/>
            <person name="Chang Y."/>
            <person name="Spatafora J."/>
            <person name="Kasson M.T."/>
        </authorList>
    </citation>
    <scope>NUCLEOTIDE SEQUENCE</scope>
    <source>
        <strain evidence="1">NRRL A-21654</strain>
    </source>
</reference>
<gene>
    <name evidence="1" type="ORF">EC973_001461</name>
</gene>
<proteinExistence type="predicted"/>
<accession>A0A8H7BKB5</accession>
<evidence type="ECO:0000313" key="2">
    <source>
        <dbReference type="Proteomes" id="UP000605846"/>
    </source>
</evidence>
<dbReference type="AlphaFoldDB" id="A0A8H7BKB5"/>
<comment type="caution">
    <text evidence="1">The sequence shown here is derived from an EMBL/GenBank/DDBJ whole genome shotgun (WGS) entry which is preliminary data.</text>
</comment>
<organism evidence="1 2">
    <name type="scientific">Apophysomyces ossiformis</name>
    <dbReference type="NCBI Taxonomy" id="679940"/>
    <lineage>
        <taxon>Eukaryota</taxon>
        <taxon>Fungi</taxon>
        <taxon>Fungi incertae sedis</taxon>
        <taxon>Mucoromycota</taxon>
        <taxon>Mucoromycotina</taxon>
        <taxon>Mucoromycetes</taxon>
        <taxon>Mucorales</taxon>
        <taxon>Mucorineae</taxon>
        <taxon>Mucoraceae</taxon>
        <taxon>Apophysomyces</taxon>
    </lineage>
</organism>
<name>A0A8H7BKB5_9FUNG</name>
<evidence type="ECO:0000313" key="1">
    <source>
        <dbReference type="EMBL" id="KAF7724001.1"/>
    </source>
</evidence>
<sequence length="173" mass="18454">MTISRDPDVYSLDIQGSGCQSSHVRSRGILTLDTPILGTEKRLDEIGTARQPILISDDDLDSEKLDKDLSAIDPLLAQDNPPRHDQTSVGAGILSLVSAAWDRYITGARDTAAEQTSAAEQGNGTTDDLYAPIATRTRGKTKLCQGMSGTSDGEDTTALGNIIHSVQSDSRHC</sequence>
<dbReference type="EMBL" id="JABAYA010000133">
    <property type="protein sequence ID" value="KAF7724001.1"/>
    <property type="molecule type" value="Genomic_DNA"/>
</dbReference>
<keyword evidence="2" id="KW-1185">Reference proteome</keyword>